<name>A0A8H3ED05_9LECA</name>
<feature type="region of interest" description="Disordered" evidence="2">
    <location>
        <begin position="24"/>
        <end position="58"/>
    </location>
</feature>
<evidence type="ECO:0000256" key="2">
    <source>
        <dbReference type="SAM" id="MobiDB-lite"/>
    </source>
</evidence>
<comment type="caution">
    <text evidence="5">The sequence shown here is derived from an EMBL/GenBank/DDBJ whole genome shotgun (WGS) entry which is preliminary data.</text>
</comment>
<dbReference type="InterPro" id="IPR000504">
    <property type="entry name" value="RRM_dom"/>
</dbReference>
<dbReference type="PROSITE" id="PS50102">
    <property type="entry name" value="RRM"/>
    <property type="match status" value="1"/>
</dbReference>
<dbReference type="Proteomes" id="UP000664169">
    <property type="component" value="Unassembled WGS sequence"/>
</dbReference>
<dbReference type="FunFam" id="3.30.70.330:FF:000495">
    <property type="entry name" value="Putative G-patch DNA repair protein (Drt111)"/>
    <property type="match status" value="1"/>
</dbReference>
<feature type="compositionally biased region" description="Basic and acidic residues" evidence="2">
    <location>
        <begin position="335"/>
        <end position="347"/>
    </location>
</feature>
<dbReference type="PROSITE" id="PS50174">
    <property type="entry name" value="G_PATCH"/>
    <property type="match status" value="1"/>
</dbReference>
<keyword evidence="1" id="KW-0694">RNA-binding</keyword>
<dbReference type="OrthoDB" id="5411533at2759"/>
<proteinExistence type="predicted"/>
<dbReference type="EMBL" id="CAJPDQ010000002">
    <property type="protein sequence ID" value="CAF9904841.1"/>
    <property type="molecule type" value="Genomic_DNA"/>
</dbReference>
<dbReference type="GO" id="GO:0003723">
    <property type="term" value="F:RNA binding"/>
    <property type="evidence" value="ECO:0007669"/>
    <property type="project" value="UniProtKB-UniRule"/>
</dbReference>
<dbReference type="GO" id="GO:0045292">
    <property type="term" value="P:mRNA cis splicing, via spliceosome"/>
    <property type="evidence" value="ECO:0007669"/>
    <property type="project" value="InterPro"/>
</dbReference>
<feature type="compositionally biased region" description="Pro residues" evidence="2">
    <location>
        <begin position="238"/>
        <end position="255"/>
    </location>
</feature>
<dbReference type="SMART" id="SM00443">
    <property type="entry name" value="G_patch"/>
    <property type="match status" value="1"/>
</dbReference>
<reference evidence="5" key="1">
    <citation type="submission" date="2021-03" db="EMBL/GenBank/DDBJ databases">
        <authorList>
            <person name="Tagirdzhanova G."/>
        </authorList>
    </citation>
    <scope>NUCLEOTIDE SEQUENCE</scope>
</reference>
<feature type="compositionally biased region" description="Basic and acidic residues" evidence="2">
    <location>
        <begin position="185"/>
        <end position="207"/>
    </location>
</feature>
<dbReference type="PANTHER" id="PTHR13288">
    <property type="entry name" value="SPLICING FACTOR 45 SPF45"/>
    <property type="match status" value="1"/>
</dbReference>
<organism evidence="5 6">
    <name type="scientific">Gomphillus americanus</name>
    <dbReference type="NCBI Taxonomy" id="1940652"/>
    <lineage>
        <taxon>Eukaryota</taxon>
        <taxon>Fungi</taxon>
        <taxon>Dikarya</taxon>
        <taxon>Ascomycota</taxon>
        <taxon>Pezizomycotina</taxon>
        <taxon>Lecanoromycetes</taxon>
        <taxon>OSLEUM clade</taxon>
        <taxon>Ostropomycetidae</taxon>
        <taxon>Ostropales</taxon>
        <taxon>Graphidaceae</taxon>
        <taxon>Gomphilloideae</taxon>
        <taxon>Gomphillus</taxon>
    </lineage>
</organism>
<keyword evidence="6" id="KW-1185">Reference proteome</keyword>
<feature type="compositionally biased region" description="Low complexity" evidence="2">
    <location>
        <begin position="308"/>
        <end position="318"/>
    </location>
</feature>
<feature type="compositionally biased region" description="Polar residues" evidence="2">
    <location>
        <begin position="288"/>
        <end position="302"/>
    </location>
</feature>
<feature type="domain" description="RRM" evidence="3">
    <location>
        <begin position="445"/>
        <end position="531"/>
    </location>
</feature>
<sequence length="540" mass="59234">MTSNSTDKPKSGLSLFASLLDPSVKDSNGTISRAPVVFKQSAEDPAQKQDSAATEKPQVNADLLIHDRFFYITAALRFQPTKRPQLSAQKEKAQRIAQAQAKAAAVAAALVSGVKKAAPADPVPETQSVPKTTAADWTNDADDDDYYAASSKRERGGRKKRKKNKQDEPVIQDWDDIYDPSRPNNYEEYRHSDEKIREVREWKDRLYAHRRNRRQPSYSESDEDQRPKLNSKFAPPALFAPPPIEDGPPPPPPLPLAQELQVSQPATRAGMPRFQGQTVSGISLPAGNETTENVATKQQVQQIPARPPIGTDPGTTTISRAPVRYSLPEAPTDLPKSEAELEEALRQEEEEPVDSTTDSLRSSRPGQKGFAERLMSKYGWTKGSGLGADGSGIINPLRVHVEKQKKRPDSEGGGFVGPGGRGKIVGGQKKSGTEGEGGKFGPMSEVVILRGMLNGMDLEFELGEGNLMQEIGEECGEKYGRVERVYVDTTQRDNTPVFIKFTNQLSALRAVNALEGRVFNGNTIIARFFDSETFAKGVYT</sequence>
<protein>
    <recommendedName>
        <fullName evidence="7">G-patch domain-containing protein</fullName>
    </recommendedName>
</protein>
<dbReference type="GO" id="GO:0071011">
    <property type="term" value="C:precatalytic spliceosome"/>
    <property type="evidence" value="ECO:0007669"/>
    <property type="project" value="TreeGrafter"/>
</dbReference>
<evidence type="ECO:0000259" key="4">
    <source>
        <dbReference type="PROSITE" id="PS50174"/>
    </source>
</evidence>
<feature type="compositionally biased region" description="Basic residues" evidence="2">
    <location>
        <begin position="155"/>
        <end position="164"/>
    </location>
</feature>
<evidence type="ECO:0008006" key="7">
    <source>
        <dbReference type="Google" id="ProtNLM"/>
    </source>
</evidence>
<dbReference type="Pfam" id="PF01585">
    <property type="entry name" value="G-patch"/>
    <property type="match status" value="1"/>
</dbReference>
<accession>A0A8H3ED05</accession>
<evidence type="ECO:0000259" key="3">
    <source>
        <dbReference type="PROSITE" id="PS50102"/>
    </source>
</evidence>
<evidence type="ECO:0000313" key="6">
    <source>
        <dbReference type="Proteomes" id="UP000664169"/>
    </source>
</evidence>
<dbReference type="PANTHER" id="PTHR13288:SF8">
    <property type="entry name" value="SPLICING FACTOR 45"/>
    <property type="match status" value="1"/>
</dbReference>
<feature type="region of interest" description="Disordered" evidence="2">
    <location>
        <begin position="403"/>
        <end position="440"/>
    </location>
</feature>
<gene>
    <name evidence="5" type="ORF">GOMPHAMPRED_002963</name>
</gene>
<dbReference type="InterPro" id="IPR040052">
    <property type="entry name" value="RBM17"/>
</dbReference>
<feature type="domain" description="G-patch" evidence="4">
    <location>
        <begin position="367"/>
        <end position="418"/>
    </location>
</feature>
<evidence type="ECO:0000313" key="5">
    <source>
        <dbReference type="EMBL" id="CAF9904841.1"/>
    </source>
</evidence>
<feature type="region of interest" description="Disordered" evidence="2">
    <location>
        <begin position="113"/>
        <end position="370"/>
    </location>
</feature>
<dbReference type="SUPFAM" id="SSF54928">
    <property type="entry name" value="RNA-binding domain, RBD"/>
    <property type="match status" value="1"/>
</dbReference>
<feature type="compositionally biased region" description="Polar residues" evidence="2">
    <location>
        <begin position="354"/>
        <end position="365"/>
    </location>
</feature>
<dbReference type="AlphaFoldDB" id="A0A8H3ED05"/>
<dbReference type="InterPro" id="IPR035979">
    <property type="entry name" value="RBD_domain_sf"/>
</dbReference>
<evidence type="ECO:0000256" key="1">
    <source>
        <dbReference type="PROSITE-ProRule" id="PRU00176"/>
    </source>
</evidence>
<dbReference type="InterPro" id="IPR012677">
    <property type="entry name" value="Nucleotide-bd_a/b_plait_sf"/>
</dbReference>
<dbReference type="InterPro" id="IPR000467">
    <property type="entry name" value="G_patch_dom"/>
</dbReference>
<feature type="compositionally biased region" description="Gly residues" evidence="2">
    <location>
        <begin position="411"/>
        <end position="425"/>
    </location>
</feature>
<dbReference type="Gene3D" id="3.30.70.330">
    <property type="match status" value="1"/>
</dbReference>